<dbReference type="GO" id="GO:0016832">
    <property type="term" value="F:aldehyde-lyase activity"/>
    <property type="evidence" value="ECO:0007669"/>
    <property type="project" value="InterPro"/>
</dbReference>
<comment type="caution">
    <text evidence="10">The sequence shown here is derived from an EMBL/GenBank/DDBJ whole genome shotgun (WGS) entry which is preliminary data.</text>
</comment>
<dbReference type="GO" id="GO:0006098">
    <property type="term" value="P:pentose-phosphate shunt"/>
    <property type="evidence" value="ECO:0007669"/>
    <property type="project" value="UniProtKB-UniRule"/>
</dbReference>
<dbReference type="HAMAP" id="MF_00494">
    <property type="entry name" value="Transaldolase_3b"/>
    <property type="match status" value="1"/>
</dbReference>
<evidence type="ECO:0000313" key="11">
    <source>
        <dbReference type="Proteomes" id="UP000019849"/>
    </source>
</evidence>
<dbReference type="GO" id="GO:0004801">
    <property type="term" value="F:transaldolase activity"/>
    <property type="evidence" value="ECO:0007669"/>
    <property type="project" value="UniProtKB-UniRule"/>
</dbReference>
<dbReference type="GO" id="GO:0005737">
    <property type="term" value="C:cytoplasm"/>
    <property type="evidence" value="ECO:0007669"/>
    <property type="project" value="UniProtKB-SubCell"/>
</dbReference>
<gene>
    <name evidence="9" type="primary">tal</name>
    <name evidence="10" type="ORF">BG36_04300</name>
</gene>
<evidence type="ECO:0000256" key="8">
    <source>
        <dbReference type="ARBA" id="ARBA00048810"/>
    </source>
</evidence>
<dbReference type="InterPro" id="IPR018225">
    <property type="entry name" value="Transaldolase_AS"/>
</dbReference>
<evidence type="ECO:0000256" key="4">
    <source>
        <dbReference type="ARBA" id="ARBA00022490"/>
    </source>
</evidence>
<evidence type="ECO:0000256" key="1">
    <source>
        <dbReference type="ARBA" id="ARBA00004496"/>
    </source>
</evidence>
<comment type="subcellular location">
    <subcellularLocation>
        <location evidence="1 9">Cytoplasm</location>
    </subcellularLocation>
</comment>
<dbReference type="UniPathway" id="UPA00115">
    <property type="reaction ID" value="UER00414"/>
</dbReference>
<dbReference type="PROSITE" id="PS01054">
    <property type="entry name" value="TRANSALDOLASE_1"/>
    <property type="match status" value="1"/>
</dbReference>
<dbReference type="PANTHER" id="PTHR10683:SF40">
    <property type="entry name" value="FRUCTOSE-6-PHOSPHATE ALDOLASE 1-RELATED"/>
    <property type="match status" value="1"/>
</dbReference>
<dbReference type="Gene3D" id="3.20.20.70">
    <property type="entry name" value="Aldolase class I"/>
    <property type="match status" value="1"/>
</dbReference>
<dbReference type="EC" id="2.2.1.2" evidence="9"/>
<evidence type="ECO:0000256" key="6">
    <source>
        <dbReference type="ARBA" id="ARBA00023126"/>
    </source>
</evidence>
<dbReference type="NCBIfam" id="TIGR00875">
    <property type="entry name" value="fsa_talC_mipB"/>
    <property type="match status" value="1"/>
</dbReference>
<dbReference type="Pfam" id="PF00923">
    <property type="entry name" value="TAL_FSA"/>
    <property type="match status" value="1"/>
</dbReference>
<keyword evidence="7 9" id="KW-0704">Schiff base</keyword>
<dbReference type="PATRIC" id="fig|69279.3.peg.2258"/>
<evidence type="ECO:0000256" key="9">
    <source>
        <dbReference type="HAMAP-Rule" id="MF_00494"/>
    </source>
</evidence>
<reference evidence="10 11" key="1">
    <citation type="submission" date="2014-02" db="EMBL/GenBank/DDBJ databases">
        <title>Aquamicrobium defluvii Genome sequencing.</title>
        <authorList>
            <person name="Wang X."/>
        </authorList>
    </citation>
    <scope>NUCLEOTIDE SEQUENCE [LARGE SCALE GENOMIC DNA]</scope>
    <source>
        <strain evidence="10 11">W13Z1</strain>
    </source>
</reference>
<dbReference type="InterPro" id="IPR013785">
    <property type="entry name" value="Aldolase_TIM"/>
</dbReference>
<sequence>MKFFVDSADIKEIRELNGLGLVDGVTTNPSLIMKSGGQMRDVIKEICGVVKSPVSAEVTATDYEGMVRQAGILGGIADNIAIKVPSTLDGFRACKALREQGRMVNVTLCFSATQALLAAKAGATFISPFIGRIDDMAEDGMAMVAEIRKIYDNYGFETQVLASSIRTVNHVKQAALLGADVATIPPATIRALSRHPLTDKGLEAFLADWEKTGQTID</sequence>
<dbReference type="GO" id="GO:0042182">
    <property type="term" value="P:ketone catabolic process"/>
    <property type="evidence" value="ECO:0007669"/>
    <property type="project" value="UniProtKB-ARBA"/>
</dbReference>
<keyword evidence="4 9" id="KW-0963">Cytoplasm</keyword>
<evidence type="ECO:0000256" key="3">
    <source>
        <dbReference type="ARBA" id="ARBA00005740"/>
    </source>
</evidence>
<dbReference type="InterPro" id="IPR001585">
    <property type="entry name" value="TAL/FSA"/>
</dbReference>
<dbReference type="AlphaFoldDB" id="A0A011TUX6"/>
<dbReference type="EMBL" id="JENY01000013">
    <property type="protein sequence ID" value="EXL07952.1"/>
    <property type="molecule type" value="Genomic_DNA"/>
</dbReference>
<dbReference type="HOGENOM" id="CLU_079764_0_0_5"/>
<evidence type="ECO:0000256" key="7">
    <source>
        <dbReference type="ARBA" id="ARBA00023270"/>
    </source>
</evidence>
<dbReference type="InterPro" id="IPR033919">
    <property type="entry name" value="TSA/FSA_arc/bac"/>
</dbReference>
<organism evidence="10 11">
    <name type="scientific">Aquamicrobium defluvii</name>
    <dbReference type="NCBI Taxonomy" id="69279"/>
    <lineage>
        <taxon>Bacteria</taxon>
        <taxon>Pseudomonadati</taxon>
        <taxon>Pseudomonadota</taxon>
        <taxon>Alphaproteobacteria</taxon>
        <taxon>Hyphomicrobiales</taxon>
        <taxon>Phyllobacteriaceae</taxon>
        <taxon>Aquamicrobium</taxon>
    </lineage>
</organism>
<accession>A0A011TUX6</accession>
<dbReference type="PANTHER" id="PTHR10683">
    <property type="entry name" value="TRANSALDOLASE"/>
    <property type="match status" value="1"/>
</dbReference>
<dbReference type="InterPro" id="IPR022999">
    <property type="entry name" value="Transaldolase_3B"/>
</dbReference>
<keyword evidence="6 9" id="KW-0570">Pentose shunt</keyword>
<dbReference type="RefSeq" id="WP_035026670.1">
    <property type="nucleotide sequence ID" value="NZ_KK073887.1"/>
</dbReference>
<keyword evidence="5 9" id="KW-0808">Transferase</keyword>
<dbReference type="SUPFAM" id="SSF51569">
    <property type="entry name" value="Aldolase"/>
    <property type="match status" value="1"/>
</dbReference>
<evidence type="ECO:0000256" key="5">
    <source>
        <dbReference type="ARBA" id="ARBA00022679"/>
    </source>
</evidence>
<comment type="pathway">
    <text evidence="2 9">Carbohydrate degradation; pentose phosphate pathway; D-glyceraldehyde 3-phosphate and beta-D-fructose 6-phosphate from D-ribose 5-phosphate and D-xylulose 5-phosphate (non-oxidative stage): step 2/3.</text>
</comment>
<comment type="similarity">
    <text evidence="3 9">Belongs to the transaldolase family. Type 3B subfamily.</text>
</comment>
<evidence type="ECO:0000313" key="10">
    <source>
        <dbReference type="EMBL" id="EXL07952.1"/>
    </source>
</evidence>
<dbReference type="FunFam" id="3.20.20.70:FF:000018">
    <property type="entry name" value="Probable transaldolase"/>
    <property type="match status" value="1"/>
</dbReference>
<comment type="catalytic activity">
    <reaction evidence="8 9">
        <text>D-sedoheptulose 7-phosphate + D-glyceraldehyde 3-phosphate = D-erythrose 4-phosphate + beta-D-fructose 6-phosphate</text>
        <dbReference type="Rhea" id="RHEA:17053"/>
        <dbReference type="ChEBI" id="CHEBI:16897"/>
        <dbReference type="ChEBI" id="CHEBI:57483"/>
        <dbReference type="ChEBI" id="CHEBI:57634"/>
        <dbReference type="ChEBI" id="CHEBI:59776"/>
        <dbReference type="EC" id="2.2.1.2"/>
    </reaction>
</comment>
<evidence type="ECO:0000256" key="2">
    <source>
        <dbReference type="ARBA" id="ARBA00004857"/>
    </source>
</evidence>
<dbReference type="eggNOG" id="COG0176">
    <property type="taxonomic scope" value="Bacteria"/>
</dbReference>
<dbReference type="GO" id="GO:0005975">
    <property type="term" value="P:carbohydrate metabolic process"/>
    <property type="evidence" value="ECO:0007669"/>
    <property type="project" value="InterPro"/>
</dbReference>
<proteinExistence type="inferred from homology"/>
<feature type="active site" description="Schiff-base intermediate with substrate" evidence="9">
    <location>
        <position position="83"/>
    </location>
</feature>
<dbReference type="InterPro" id="IPR004731">
    <property type="entry name" value="Transaldolase_3B/F6P_aldolase"/>
</dbReference>
<comment type="function">
    <text evidence="9">Transaldolase is important for the balance of metabolites in the pentose-phosphate pathway.</text>
</comment>
<dbReference type="Proteomes" id="UP000019849">
    <property type="component" value="Unassembled WGS sequence"/>
</dbReference>
<protein>
    <recommendedName>
        <fullName evidence="9">Probable transaldolase</fullName>
        <ecNumber evidence="9">2.2.1.2</ecNumber>
    </recommendedName>
</protein>
<name>A0A011TUX6_9HYPH</name>
<dbReference type="CDD" id="cd00956">
    <property type="entry name" value="Transaldolase_FSA"/>
    <property type="match status" value="1"/>
</dbReference>
<dbReference type="STRING" id="69279.BG36_04300"/>